<reference evidence="1 2" key="1">
    <citation type="journal article" date="2013" name="Curr. Biol.">
        <title>The Genome of the Foraminiferan Reticulomyxa filosa.</title>
        <authorList>
            <person name="Glockner G."/>
            <person name="Hulsmann N."/>
            <person name="Schleicher M."/>
            <person name="Noegel A.A."/>
            <person name="Eichinger L."/>
            <person name="Gallinger C."/>
            <person name="Pawlowski J."/>
            <person name="Sierra R."/>
            <person name="Euteneuer U."/>
            <person name="Pillet L."/>
            <person name="Moustafa A."/>
            <person name="Platzer M."/>
            <person name="Groth M."/>
            <person name="Szafranski K."/>
            <person name="Schliwa M."/>
        </authorList>
    </citation>
    <scope>NUCLEOTIDE SEQUENCE [LARGE SCALE GENOMIC DNA]</scope>
</reference>
<accession>X6NEK4</accession>
<proteinExistence type="predicted"/>
<dbReference type="EMBL" id="ASPP01009714">
    <property type="protein sequence ID" value="ETO23777.1"/>
    <property type="molecule type" value="Genomic_DNA"/>
</dbReference>
<name>X6NEK4_RETFI</name>
<protein>
    <submittedName>
        <fullName evidence="1">Uncharacterized protein</fullName>
    </submittedName>
</protein>
<sequence length="268" mass="30675">TRLADVPEQIISVCLKLNEREQANNLWKKKPPFGKSFFFFCIHVRLIVTFYKHVHIHIHIHICIYDGGKKKVWYSKLHKRALSYLSEGESVCYLDDKPSSKYVKGHVKSIRTTSYNTMEATIEDDTMDSLVGGKQSKVTTLTNYCNGKMMMHLLPTSLLGCFPSIYFQQHEHHNQSGFDLSFDSAIPRFVDITQFRPVMDPIVWEGSLGQIATQAKAKLIWGDFSVACGFAKPISEIEFKTQLPLKDIRQCAIDTYVESLLLLPNSNY</sequence>
<comment type="caution">
    <text evidence="1">The sequence shown here is derived from an EMBL/GenBank/DDBJ whole genome shotgun (WGS) entry which is preliminary data.</text>
</comment>
<evidence type="ECO:0000313" key="1">
    <source>
        <dbReference type="EMBL" id="ETO23777.1"/>
    </source>
</evidence>
<dbReference type="AlphaFoldDB" id="X6NEK4"/>
<gene>
    <name evidence="1" type="ORF">RFI_13398</name>
</gene>
<evidence type="ECO:0000313" key="2">
    <source>
        <dbReference type="Proteomes" id="UP000023152"/>
    </source>
</evidence>
<dbReference type="Proteomes" id="UP000023152">
    <property type="component" value="Unassembled WGS sequence"/>
</dbReference>
<organism evidence="1 2">
    <name type="scientific">Reticulomyxa filosa</name>
    <dbReference type="NCBI Taxonomy" id="46433"/>
    <lineage>
        <taxon>Eukaryota</taxon>
        <taxon>Sar</taxon>
        <taxon>Rhizaria</taxon>
        <taxon>Retaria</taxon>
        <taxon>Foraminifera</taxon>
        <taxon>Monothalamids</taxon>
        <taxon>Reticulomyxidae</taxon>
        <taxon>Reticulomyxa</taxon>
    </lineage>
</organism>
<keyword evidence="2" id="KW-1185">Reference proteome</keyword>
<feature type="non-terminal residue" evidence="1">
    <location>
        <position position="1"/>
    </location>
</feature>